<organism evidence="1 2">
    <name type="scientific">Pleurodeles waltl</name>
    <name type="common">Iberian ribbed newt</name>
    <dbReference type="NCBI Taxonomy" id="8319"/>
    <lineage>
        <taxon>Eukaryota</taxon>
        <taxon>Metazoa</taxon>
        <taxon>Chordata</taxon>
        <taxon>Craniata</taxon>
        <taxon>Vertebrata</taxon>
        <taxon>Euteleostomi</taxon>
        <taxon>Amphibia</taxon>
        <taxon>Batrachia</taxon>
        <taxon>Caudata</taxon>
        <taxon>Salamandroidea</taxon>
        <taxon>Salamandridae</taxon>
        <taxon>Pleurodelinae</taxon>
        <taxon>Pleurodeles</taxon>
    </lineage>
</organism>
<comment type="caution">
    <text evidence="1">The sequence shown here is derived from an EMBL/GenBank/DDBJ whole genome shotgun (WGS) entry which is preliminary data.</text>
</comment>
<reference evidence="1" key="1">
    <citation type="journal article" date="2022" name="bioRxiv">
        <title>Sequencing and chromosome-scale assembly of the giantPleurodeles waltlgenome.</title>
        <authorList>
            <person name="Brown T."/>
            <person name="Elewa A."/>
            <person name="Iarovenko S."/>
            <person name="Subramanian E."/>
            <person name="Araus A.J."/>
            <person name="Petzold A."/>
            <person name="Susuki M."/>
            <person name="Suzuki K.-i.T."/>
            <person name="Hayashi T."/>
            <person name="Toyoda A."/>
            <person name="Oliveira C."/>
            <person name="Osipova E."/>
            <person name="Leigh N.D."/>
            <person name="Simon A."/>
            <person name="Yun M.H."/>
        </authorList>
    </citation>
    <scope>NUCLEOTIDE SEQUENCE</scope>
    <source>
        <strain evidence="1">20211129_DDA</strain>
        <tissue evidence="1">Liver</tissue>
    </source>
</reference>
<keyword evidence="2" id="KW-1185">Reference proteome</keyword>
<proteinExistence type="predicted"/>
<accession>A0AAV7WRH2</accession>
<gene>
    <name evidence="1" type="ORF">NDU88_002890</name>
</gene>
<protein>
    <submittedName>
        <fullName evidence="1">Uncharacterized protein</fullName>
    </submittedName>
</protein>
<name>A0AAV7WRH2_PLEWA</name>
<dbReference type="Proteomes" id="UP001066276">
    <property type="component" value="Chromosome 1_1"/>
</dbReference>
<dbReference type="EMBL" id="JANPWB010000001">
    <property type="protein sequence ID" value="KAJ1215281.1"/>
    <property type="molecule type" value="Genomic_DNA"/>
</dbReference>
<evidence type="ECO:0000313" key="2">
    <source>
        <dbReference type="Proteomes" id="UP001066276"/>
    </source>
</evidence>
<evidence type="ECO:0000313" key="1">
    <source>
        <dbReference type="EMBL" id="KAJ1215281.1"/>
    </source>
</evidence>
<sequence>MLTLNVLRMWGLLLRRSGGSSGVCCALLHACSDVIRVKAHRGVLPEAVFVVLGGMWASSFLAVPWATRRQDLQSESSEDSM</sequence>
<dbReference type="AlphaFoldDB" id="A0AAV7WRH2"/>